<dbReference type="SUPFAM" id="SSF74650">
    <property type="entry name" value="Galactose mutarotase-like"/>
    <property type="match status" value="1"/>
</dbReference>
<protein>
    <submittedName>
        <fullName evidence="4">Aldose 1-epimerase family protein</fullName>
    </submittedName>
</protein>
<evidence type="ECO:0000313" key="4">
    <source>
        <dbReference type="EMBL" id="MFD2066122.1"/>
    </source>
</evidence>
<gene>
    <name evidence="4" type="ORF">ACFSKU_04455</name>
</gene>
<evidence type="ECO:0000256" key="3">
    <source>
        <dbReference type="ARBA" id="ARBA00022837"/>
    </source>
</evidence>
<evidence type="ECO:0000256" key="2">
    <source>
        <dbReference type="ARBA" id="ARBA00011245"/>
    </source>
</evidence>
<evidence type="ECO:0000313" key="5">
    <source>
        <dbReference type="Proteomes" id="UP001597369"/>
    </source>
</evidence>
<proteinExistence type="predicted"/>
<comment type="subunit">
    <text evidence="2">Monomer.</text>
</comment>
<dbReference type="InterPro" id="IPR014718">
    <property type="entry name" value="GH-type_carb-bd"/>
</dbReference>
<dbReference type="Pfam" id="PF01263">
    <property type="entry name" value="Aldose_epim"/>
    <property type="match status" value="1"/>
</dbReference>
<reference evidence="5" key="1">
    <citation type="journal article" date="2019" name="Int. J. Syst. Evol. Microbiol.">
        <title>The Global Catalogue of Microorganisms (GCM) 10K type strain sequencing project: providing services to taxonomists for standard genome sequencing and annotation.</title>
        <authorList>
            <consortium name="The Broad Institute Genomics Platform"/>
            <consortium name="The Broad Institute Genome Sequencing Center for Infectious Disease"/>
            <person name="Wu L."/>
            <person name="Ma J."/>
        </authorList>
    </citation>
    <scope>NUCLEOTIDE SEQUENCE [LARGE SCALE GENOMIC DNA]</scope>
    <source>
        <strain evidence="5">JCM 16545</strain>
    </source>
</reference>
<accession>A0ABW4WTN1</accession>
<organism evidence="4 5">
    <name type="scientific">Pontibacter silvestris</name>
    <dbReference type="NCBI Taxonomy" id="2305183"/>
    <lineage>
        <taxon>Bacteria</taxon>
        <taxon>Pseudomonadati</taxon>
        <taxon>Bacteroidota</taxon>
        <taxon>Cytophagia</taxon>
        <taxon>Cytophagales</taxon>
        <taxon>Hymenobacteraceae</taxon>
        <taxon>Pontibacter</taxon>
    </lineage>
</organism>
<keyword evidence="3" id="KW-0106">Calcium</keyword>
<evidence type="ECO:0000256" key="1">
    <source>
        <dbReference type="ARBA" id="ARBA00001913"/>
    </source>
</evidence>
<comment type="cofactor">
    <cofactor evidence="1">
        <name>Ca(2+)</name>
        <dbReference type="ChEBI" id="CHEBI:29108"/>
    </cofactor>
</comment>
<dbReference type="EMBL" id="JBHUHV010000017">
    <property type="protein sequence ID" value="MFD2066122.1"/>
    <property type="molecule type" value="Genomic_DNA"/>
</dbReference>
<name>A0ABW4WTN1_9BACT</name>
<comment type="caution">
    <text evidence="4">The sequence shown here is derived from an EMBL/GenBank/DDBJ whole genome shotgun (WGS) entry which is preliminary data.</text>
</comment>
<dbReference type="InterPro" id="IPR037481">
    <property type="entry name" value="LacX"/>
</dbReference>
<keyword evidence="5" id="KW-1185">Reference proteome</keyword>
<dbReference type="Proteomes" id="UP001597369">
    <property type="component" value="Unassembled WGS sequence"/>
</dbReference>
<sequence length="294" mass="33988">MLYFIENENYRVGVESLGAELHNFIKVDEQIDLIWSGNPEVWSGHAPNLFPIVGELPNQEYTYEGKTYNMNRHGFARRKEFKLVEEEIDKLVFELEADEETRQQYPFEFRFLVAYKLTGGKLNITYLVSNEDEKTMYFSVGGHPGFNVPLHPYEKYTDYYIGFEEEETQSRHLVDENGLLNGDTERVLDQTNMLPLEHSYFYKDAIIFKRLQSKKVMLGSRTNPLRVEVAFDGFPYLGIWSKTPAAPYVCIEPWCGVASSIGDSGELKEKEGINELAPKQTFERTFSIAILQVV</sequence>
<dbReference type="InterPro" id="IPR008183">
    <property type="entry name" value="Aldose_1/G6P_1-epimerase"/>
</dbReference>
<dbReference type="PANTHER" id="PTHR11122:SF13">
    <property type="entry name" value="GLUCOSE-6-PHOSPHATE 1-EPIMERASE"/>
    <property type="match status" value="1"/>
</dbReference>
<dbReference type="InterPro" id="IPR011013">
    <property type="entry name" value="Gal_mutarotase_sf_dom"/>
</dbReference>
<dbReference type="PANTHER" id="PTHR11122">
    <property type="entry name" value="APOSPORY-ASSOCIATED PROTEIN C-RELATED"/>
    <property type="match status" value="1"/>
</dbReference>
<dbReference type="Gene3D" id="2.70.98.10">
    <property type="match status" value="1"/>
</dbReference>
<dbReference type="RefSeq" id="WP_229961389.1">
    <property type="nucleotide sequence ID" value="NZ_JAJJWI010000012.1"/>
</dbReference>
<dbReference type="CDD" id="cd09024">
    <property type="entry name" value="Aldose_epim_lacX"/>
    <property type="match status" value="1"/>
</dbReference>